<evidence type="ECO:0000313" key="6">
    <source>
        <dbReference type="Proteomes" id="UP001057877"/>
    </source>
</evidence>
<dbReference type="Pfam" id="PF02311">
    <property type="entry name" value="AraC_binding"/>
    <property type="match status" value="1"/>
</dbReference>
<name>A0ABY5S6D7_9BACL</name>
<evidence type="ECO:0000256" key="1">
    <source>
        <dbReference type="ARBA" id="ARBA00023015"/>
    </source>
</evidence>
<keyword evidence="2" id="KW-0238">DNA-binding</keyword>
<keyword evidence="6" id="KW-1185">Reference proteome</keyword>
<dbReference type="Gene3D" id="2.60.120.10">
    <property type="entry name" value="Jelly Rolls"/>
    <property type="match status" value="1"/>
</dbReference>
<keyword evidence="1" id="KW-0805">Transcription regulation</keyword>
<dbReference type="SUPFAM" id="SSF51215">
    <property type="entry name" value="Regulatory protein AraC"/>
    <property type="match status" value="1"/>
</dbReference>
<dbReference type="RefSeq" id="WP_258385137.1">
    <property type="nucleotide sequence ID" value="NZ_CP091430.1"/>
</dbReference>
<dbReference type="Pfam" id="PF12833">
    <property type="entry name" value="HTH_18"/>
    <property type="match status" value="1"/>
</dbReference>
<dbReference type="EMBL" id="CP091430">
    <property type="protein sequence ID" value="UVI29048.1"/>
    <property type="molecule type" value="Genomic_DNA"/>
</dbReference>
<reference evidence="5" key="1">
    <citation type="submission" date="2022-01" db="EMBL/GenBank/DDBJ databases">
        <title>Paenibacillus spongiae sp. nov., isolated from marine sponge.</title>
        <authorList>
            <person name="Li Z."/>
            <person name="Zhang M."/>
        </authorList>
    </citation>
    <scope>NUCLEOTIDE SEQUENCE</scope>
    <source>
        <strain evidence="5">PHS-Z3</strain>
    </source>
</reference>
<proteinExistence type="predicted"/>
<dbReference type="InterPro" id="IPR037923">
    <property type="entry name" value="HTH-like"/>
</dbReference>
<dbReference type="InterPro" id="IPR003313">
    <property type="entry name" value="AraC-bd"/>
</dbReference>
<dbReference type="InterPro" id="IPR020449">
    <property type="entry name" value="Tscrpt_reg_AraC-type_HTH"/>
</dbReference>
<dbReference type="PANTHER" id="PTHR43280">
    <property type="entry name" value="ARAC-FAMILY TRANSCRIPTIONAL REGULATOR"/>
    <property type="match status" value="1"/>
</dbReference>
<keyword evidence="3" id="KW-0804">Transcription</keyword>
<dbReference type="PROSITE" id="PS00041">
    <property type="entry name" value="HTH_ARAC_FAMILY_1"/>
    <property type="match status" value="1"/>
</dbReference>
<dbReference type="InterPro" id="IPR018062">
    <property type="entry name" value="HTH_AraC-typ_CS"/>
</dbReference>
<organism evidence="5 6">
    <name type="scientific">Paenibacillus spongiae</name>
    <dbReference type="NCBI Taxonomy" id="2909671"/>
    <lineage>
        <taxon>Bacteria</taxon>
        <taxon>Bacillati</taxon>
        <taxon>Bacillota</taxon>
        <taxon>Bacilli</taxon>
        <taxon>Bacillales</taxon>
        <taxon>Paenibacillaceae</taxon>
        <taxon>Paenibacillus</taxon>
    </lineage>
</organism>
<dbReference type="InterPro" id="IPR014710">
    <property type="entry name" value="RmlC-like_jellyroll"/>
</dbReference>
<gene>
    <name evidence="5" type="ORF">L1F29_26985</name>
</gene>
<dbReference type="SUPFAM" id="SSF46689">
    <property type="entry name" value="Homeodomain-like"/>
    <property type="match status" value="2"/>
</dbReference>
<sequence>MKEYMHEYAVDYLFNPSDFLKKGGIWILRAGANRAKPNYQVGPRRIEYYSMHFVVDGSVSYRYPDGAVTLGKGDVFCLFPGTVHEYGVVPSDRPLRMHWLAFDGPQAPDLAASLGISPQHPYGSGLLDGNGLHLLQQTIEAPPNGPDMEMRHLSLIYSLFANLQSRLSKAAEGGEGWLEDCLRYMQTHFAEDIGVSNIAERFNLHRSYLSAMVKRHIGQSPGQYIQSLRLEKGARLLKETEHSVTEIALSSGYPDLYSFSRAFSRKYGVAPTEYRQAQEETARPVSRERS</sequence>
<dbReference type="PANTHER" id="PTHR43280:SF2">
    <property type="entry name" value="HTH-TYPE TRANSCRIPTIONAL REGULATOR EXSA"/>
    <property type="match status" value="1"/>
</dbReference>
<accession>A0ABY5S6D7</accession>
<dbReference type="InterPro" id="IPR018060">
    <property type="entry name" value="HTH_AraC"/>
</dbReference>
<dbReference type="InterPro" id="IPR009057">
    <property type="entry name" value="Homeodomain-like_sf"/>
</dbReference>
<evidence type="ECO:0000313" key="5">
    <source>
        <dbReference type="EMBL" id="UVI29048.1"/>
    </source>
</evidence>
<feature type="domain" description="HTH araC/xylS-type" evidence="4">
    <location>
        <begin position="179"/>
        <end position="277"/>
    </location>
</feature>
<dbReference type="Gene3D" id="1.10.10.60">
    <property type="entry name" value="Homeodomain-like"/>
    <property type="match status" value="2"/>
</dbReference>
<dbReference type="PROSITE" id="PS01124">
    <property type="entry name" value="HTH_ARAC_FAMILY_2"/>
    <property type="match status" value="1"/>
</dbReference>
<evidence type="ECO:0000259" key="4">
    <source>
        <dbReference type="PROSITE" id="PS01124"/>
    </source>
</evidence>
<evidence type="ECO:0000256" key="3">
    <source>
        <dbReference type="ARBA" id="ARBA00023163"/>
    </source>
</evidence>
<protein>
    <submittedName>
        <fullName evidence="5">AraC family transcriptional regulator</fullName>
    </submittedName>
</protein>
<dbReference type="Proteomes" id="UP001057877">
    <property type="component" value="Chromosome"/>
</dbReference>
<dbReference type="PRINTS" id="PR00032">
    <property type="entry name" value="HTHARAC"/>
</dbReference>
<evidence type="ECO:0000256" key="2">
    <source>
        <dbReference type="ARBA" id="ARBA00023125"/>
    </source>
</evidence>
<dbReference type="SMART" id="SM00342">
    <property type="entry name" value="HTH_ARAC"/>
    <property type="match status" value="1"/>
</dbReference>